<sequence>MGKYISVPDKLIELSKRTKGKNYREGIRQGLFFMSLILVEQPKIAVEIGSQTGFSTCCMAMAMADNDYADKAGYVYGIEKTIPHTKTANRHLKEFGLSEYANVTQGDSKEVIHSTRELNSIGFMFIDGDHSYKKVYSDIFDNFQFIKNNALVVFHDYNADTKKGIDTALSDLENRGHEFEKIKINILTNGLLIRKIK</sequence>
<dbReference type="Pfam" id="PF13578">
    <property type="entry name" value="Methyltransf_24"/>
    <property type="match status" value="1"/>
</dbReference>
<comment type="caution">
    <text evidence="1">The sequence shown here is derived from an EMBL/GenBank/DDBJ whole genome shotgun (WGS) entry which is preliminary data.</text>
</comment>
<dbReference type="EMBL" id="LAZR01001300">
    <property type="protein sequence ID" value="KKN46996.1"/>
    <property type="molecule type" value="Genomic_DNA"/>
</dbReference>
<dbReference type="PANTHER" id="PTHR43167:SF1">
    <property type="entry name" value="PUTATIVE (AFU_ORTHOLOGUE AFUA_6G01830)-RELATED"/>
    <property type="match status" value="1"/>
</dbReference>
<dbReference type="SUPFAM" id="SSF53335">
    <property type="entry name" value="S-adenosyl-L-methionine-dependent methyltransferases"/>
    <property type="match status" value="1"/>
</dbReference>
<reference evidence="1" key="1">
    <citation type="journal article" date="2015" name="Nature">
        <title>Complex archaea that bridge the gap between prokaryotes and eukaryotes.</title>
        <authorList>
            <person name="Spang A."/>
            <person name="Saw J.H."/>
            <person name="Jorgensen S.L."/>
            <person name="Zaremba-Niedzwiedzka K."/>
            <person name="Martijn J."/>
            <person name="Lind A.E."/>
            <person name="van Eijk R."/>
            <person name="Schleper C."/>
            <person name="Guy L."/>
            <person name="Ettema T.J."/>
        </authorList>
    </citation>
    <scope>NUCLEOTIDE SEQUENCE</scope>
</reference>
<dbReference type="AlphaFoldDB" id="A0A0F9TDC8"/>
<proteinExistence type="predicted"/>
<gene>
    <name evidence="1" type="ORF">LCGC14_0667360</name>
</gene>
<name>A0A0F9TDC8_9ZZZZ</name>
<evidence type="ECO:0000313" key="1">
    <source>
        <dbReference type="EMBL" id="KKN46996.1"/>
    </source>
</evidence>
<protein>
    <recommendedName>
        <fullName evidence="2">Methyltransferase domain-containing protein</fullName>
    </recommendedName>
</protein>
<dbReference type="Gene3D" id="3.40.50.150">
    <property type="entry name" value="Vaccinia Virus protein VP39"/>
    <property type="match status" value="1"/>
</dbReference>
<accession>A0A0F9TDC8</accession>
<dbReference type="InterPro" id="IPR029063">
    <property type="entry name" value="SAM-dependent_MTases_sf"/>
</dbReference>
<evidence type="ECO:0008006" key="2">
    <source>
        <dbReference type="Google" id="ProtNLM"/>
    </source>
</evidence>
<dbReference type="PANTHER" id="PTHR43167">
    <property type="entry name" value="PUTATIVE (AFU_ORTHOLOGUE AFUA_6G01830)-RELATED"/>
    <property type="match status" value="1"/>
</dbReference>
<organism evidence="1">
    <name type="scientific">marine sediment metagenome</name>
    <dbReference type="NCBI Taxonomy" id="412755"/>
    <lineage>
        <taxon>unclassified sequences</taxon>
        <taxon>metagenomes</taxon>
        <taxon>ecological metagenomes</taxon>
    </lineage>
</organism>